<keyword evidence="4" id="KW-1185">Reference proteome</keyword>
<dbReference type="RefSeq" id="WP_176570859.1">
    <property type="nucleotide sequence ID" value="NZ_CP056030.1"/>
</dbReference>
<name>A0A7D5H768_9PSED</name>
<protein>
    <submittedName>
        <fullName evidence="3">Short chain dehydrogenase</fullName>
    </submittedName>
</protein>
<reference evidence="3 4" key="1">
    <citation type="submission" date="2020-06" db="EMBL/GenBank/DDBJ databases">
        <title>Pseudomonas eucalypticola sp. nov., an endophyte of Eucalyptus dunnii leaves with biocontrol ability of eucalyptus leaf blight.</title>
        <authorList>
            <person name="Liu Y."/>
            <person name="Song Z."/>
            <person name="Zeng H."/>
            <person name="Lu M."/>
            <person name="Wang X."/>
            <person name="Lian X."/>
            <person name="Zhang Q."/>
        </authorList>
    </citation>
    <scope>NUCLEOTIDE SEQUENCE [LARGE SCALE GENOMIC DNA]</scope>
    <source>
        <strain evidence="3 4">NP-1</strain>
    </source>
</reference>
<feature type="transmembrane region" description="Helical" evidence="2">
    <location>
        <begin position="124"/>
        <end position="145"/>
    </location>
</feature>
<evidence type="ECO:0000313" key="3">
    <source>
        <dbReference type="EMBL" id="QKZ04824.1"/>
    </source>
</evidence>
<accession>A0A7D5H768</accession>
<dbReference type="EMBL" id="CP056030">
    <property type="protein sequence ID" value="QKZ04824.1"/>
    <property type="molecule type" value="Genomic_DNA"/>
</dbReference>
<organism evidence="3 4">
    <name type="scientific">Pseudomonas eucalypticola</name>
    <dbReference type="NCBI Taxonomy" id="2599595"/>
    <lineage>
        <taxon>Bacteria</taxon>
        <taxon>Pseudomonadati</taxon>
        <taxon>Pseudomonadota</taxon>
        <taxon>Gammaproteobacteria</taxon>
        <taxon>Pseudomonadales</taxon>
        <taxon>Pseudomonadaceae</taxon>
        <taxon>Pseudomonas</taxon>
    </lineage>
</organism>
<sequence>MIDSATGMRAGERYTVETRDDGHQFPGFFLDGKYYLSPELLTAVGWVEGQQFIYDQLDPNGAPVFADRIAGIIEDLTLTLVEGASLKLQAQRFISQEHPSDPQGVDEEDTSTGPTLPIKRPSPAVIWAAVGAAFVVGTALGRLLAGHQRR</sequence>
<evidence type="ECO:0000256" key="1">
    <source>
        <dbReference type="SAM" id="MobiDB-lite"/>
    </source>
</evidence>
<dbReference type="Proteomes" id="UP000509568">
    <property type="component" value="Chromosome"/>
</dbReference>
<keyword evidence="2" id="KW-0472">Membrane</keyword>
<evidence type="ECO:0000313" key="4">
    <source>
        <dbReference type="Proteomes" id="UP000509568"/>
    </source>
</evidence>
<gene>
    <name evidence="3" type="ORF">HWQ56_13900</name>
</gene>
<feature type="region of interest" description="Disordered" evidence="1">
    <location>
        <begin position="95"/>
        <end position="117"/>
    </location>
</feature>
<evidence type="ECO:0000256" key="2">
    <source>
        <dbReference type="SAM" id="Phobius"/>
    </source>
</evidence>
<proteinExistence type="predicted"/>
<dbReference type="AlphaFoldDB" id="A0A7D5H768"/>
<keyword evidence="2" id="KW-1133">Transmembrane helix</keyword>
<dbReference type="KEGG" id="pez:HWQ56_13900"/>
<keyword evidence="2" id="KW-0812">Transmembrane</keyword>